<accession>A0A2P8PT38</accession>
<evidence type="ECO:0000256" key="1">
    <source>
        <dbReference type="ARBA" id="ARBA00004792"/>
    </source>
</evidence>
<dbReference type="SMART" id="SM01294">
    <property type="entry name" value="PKS_PP_betabranch"/>
    <property type="match status" value="1"/>
</dbReference>
<dbReference type="SMART" id="SM00823">
    <property type="entry name" value="PKS_PP"/>
    <property type="match status" value="1"/>
</dbReference>
<dbReference type="SMART" id="SM00825">
    <property type="entry name" value="PKS_KS"/>
    <property type="match status" value="1"/>
</dbReference>
<dbReference type="FunFam" id="3.40.366.10:FF:000002">
    <property type="entry name" value="Probable polyketide synthase 2"/>
    <property type="match status" value="1"/>
</dbReference>
<comment type="pathway">
    <text evidence="1">Antibiotic biosynthesis.</text>
</comment>
<dbReference type="InterPro" id="IPR020841">
    <property type="entry name" value="PKS_Beta-ketoAc_synthase_dom"/>
</dbReference>
<gene>
    <name evidence="13" type="ORF">C6Y14_43775</name>
</gene>
<feature type="domain" description="PKS/mFAS DH" evidence="12">
    <location>
        <begin position="735"/>
        <end position="1017"/>
    </location>
</feature>
<name>A0A2P8PT38_9ACTN</name>
<dbReference type="InterPro" id="IPR049551">
    <property type="entry name" value="PKS_DH_C"/>
</dbReference>
<dbReference type="InterPro" id="IPR032821">
    <property type="entry name" value="PKS_assoc"/>
</dbReference>
<dbReference type="PROSITE" id="PS52004">
    <property type="entry name" value="KS3_2"/>
    <property type="match status" value="1"/>
</dbReference>
<feature type="region of interest" description="Disordered" evidence="9">
    <location>
        <begin position="1644"/>
        <end position="1665"/>
    </location>
</feature>
<keyword evidence="5" id="KW-0045">Antibiotic biosynthesis</keyword>
<dbReference type="SUPFAM" id="SSF52151">
    <property type="entry name" value="FabD/lysophospholipase-like"/>
    <property type="match status" value="1"/>
</dbReference>
<evidence type="ECO:0000256" key="9">
    <source>
        <dbReference type="SAM" id="MobiDB-lite"/>
    </source>
</evidence>
<dbReference type="InterPro" id="IPR042104">
    <property type="entry name" value="PKS_dehydratase_sf"/>
</dbReference>
<evidence type="ECO:0000259" key="12">
    <source>
        <dbReference type="PROSITE" id="PS52019"/>
    </source>
</evidence>
<dbReference type="InterPro" id="IPR016035">
    <property type="entry name" value="Acyl_Trfase/lysoPLipase"/>
</dbReference>
<dbReference type="InterPro" id="IPR013968">
    <property type="entry name" value="PKS_KR"/>
</dbReference>
<dbReference type="Pfam" id="PF22953">
    <property type="entry name" value="SpnB_Rossmann"/>
    <property type="match status" value="1"/>
</dbReference>
<dbReference type="InterPro" id="IPR014043">
    <property type="entry name" value="Acyl_transferase_dom"/>
</dbReference>
<dbReference type="SUPFAM" id="SSF47336">
    <property type="entry name" value="ACP-like"/>
    <property type="match status" value="1"/>
</dbReference>
<dbReference type="Gene3D" id="3.40.50.720">
    <property type="entry name" value="NAD(P)-binding Rossmann-like Domain"/>
    <property type="match status" value="1"/>
</dbReference>
<dbReference type="Pfam" id="PF00550">
    <property type="entry name" value="PP-binding"/>
    <property type="match status" value="1"/>
</dbReference>
<dbReference type="SMART" id="SM00826">
    <property type="entry name" value="PKS_DH"/>
    <property type="match status" value="1"/>
</dbReference>
<evidence type="ECO:0000256" key="4">
    <source>
        <dbReference type="ARBA" id="ARBA00022679"/>
    </source>
</evidence>
<feature type="domain" description="Ketosynthase family 3 (KS3)" evidence="11">
    <location>
        <begin position="1"/>
        <end position="256"/>
    </location>
</feature>
<feature type="region of interest" description="Disordered" evidence="9">
    <location>
        <begin position="936"/>
        <end position="955"/>
    </location>
</feature>
<organism evidence="13 14">
    <name type="scientific">Streptomyces dioscori</name>
    <dbReference type="NCBI Taxonomy" id="2109333"/>
    <lineage>
        <taxon>Bacteria</taxon>
        <taxon>Bacillati</taxon>
        <taxon>Actinomycetota</taxon>
        <taxon>Actinomycetes</taxon>
        <taxon>Kitasatosporales</taxon>
        <taxon>Streptomycetaceae</taxon>
        <taxon>Streptomyces</taxon>
        <taxon>Streptomyces aurantiacus group</taxon>
    </lineage>
</organism>
<dbReference type="InterPro" id="IPR036291">
    <property type="entry name" value="NAD(P)-bd_dom_sf"/>
</dbReference>
<feature type="non-terminal residue" evidence="13">
    <location>
        <position position="1"/>
    </location>
</feature>
<dbReference type="GO" id="GO:0006633">
    <property type="term" value="P:fatty acid biosynthetic process"/>
    <property type="evidence" value="ECO:0007669"/>
    <property type="project" value="TreeGrafter"/>
</dbReference>
<dbReference type="PROSITE" id="PS52019">
    <property type="entry name" value="PKS_MFAS_DH"/>
    <property type="match status" value="1"/>
</dbReference>
<dbReference type="PANTHER" id="PTHR43775">
    <property type="entry name" value="FATTY ACID SYNTHASE"/>
    <property type="match status" value="1"/>
</dbReference>
<evidence type="ECO:0000313" key="14">
    <source>
        <dbReference type="Proteomes" id="UP000240429"/>
    </source>
</evidence>
<dbReference type="Gene3D" id="1.10.1200.10">
    <property type="entry name" value="ACP-like"/>
    <property type="match status" value="1"/>
</dbReference>
<dbReference type="SUPFAM" id="SSF51735">
    <property type="entry name" value="NAD(P)-binding Rossmann-fold domains"/>
    <property type="match status" value="2"/>
</dbReference>
<feature type="region of interest" description="N-terminal hotdog fold" evidence="8">
    <location>
        <begin position="735"/>
        <end position="856"/>
    </location>
</feature>
<proteinExistence type="predicted"/>
<dbReference type="Gene3D" id="3.30.70.3290">
    <property type="match status" value="1"/>
</dbReference>
<dbReference type="Gene3D" id="3.10.129.110">
    <property type="entry name" value="Polyketide synthase dehydratase"/>
    <property type="match status" value="1"/>
</dbReference>
<dbReference type="InterPro" id="IPR016039">
    <property type="entry name" value="Thiolase-like"/>
</dbReference>
<evidence type="ECO:0000256" key="2">
    <source>
        <dbReference type="ARBA" id="ARBA00022450"/>
    </source>
</evidence>
<feature type="domain" description="Carrier" evidence="10">
    <location>
        <begin position="1519"/>
        <end position="1594"/>
    </location>
</feature>
<dbReference type="SMART" id="SM00822">
    <property type="entry name" value="PKS_KR"/>
    <property type="match status" value="1"/>
</dbReference>
<dbReference type="InterPro" id="IPR009081">
    <property type="entry name" value="PP-bd_ACP"/>
</dbReference>
<dbReference type="InterPro" id="IPR050091">
    <property type="entry name" value="PKS_NRPS_Biosynth_Enz"/>
</dbReference>
<dbReference type="PANTHER" id="PTHR43775:SF51">
    <property type="entry name" value="INACTIVE PHENOLPHTHIOCEROL SYNTHESIS POLYKETIDE SYNTHASE TYPE I PKS1-RELATED"/>
    <property type="match status" value="1"/>
</dbReference>
<reference evidence="13 14" key="1">
    <citation type="submission" date="2018-03" db="EMBL/GenBank/DDBJ databases">
        <title>Streptomyces dioscori sp. nov., a novel endophytic actinobacterium isolated from bulbil of Dioscorea bulbifera L.</title>
        <authorList>
            <person name="Zhikuan W."/>
        </authorList>
    </citation>
    <scope>NUCLEOTIDE SEQUENCE [LARGE SCALE GENOMIC DNA]</scope>
    <source>
        <strain evidence="13 14">A217</strain>
    </source>
</reference>
<dbReference type="InterPro" id="IPR020806">
    <property type="entry name" value="PKS_PP-bd"/>
</dbReference>
<feature type="region of interest" description="C-terminal hotdog fold" evidence="8">
    <location>
        <begin position="868"/>
        <end position="1017"/>
    </location>
</feature>
<dbReference type="GO" id="GO:0004312">
    <property type="term" value="F:fatty acid synthase activity"/>
    <property type="evidence" value="ECO:0007669"/>
    <property type="project" value="TreeGrafter"/>
</dbReference>
<dbReference type="OrthoDB" id="9778690at2"/>
<dbReference type="FunFam" id="1.10.1200.10:FF:000007">
    <property type="entry name" value="Probable polyketide synthase pks17"/>
    <property type="match status" value="1"/>
</dbReference>
<dbReference type="InterPro" id="IPR049900">
    <property type="entry name" value="PKS_mFAS_DH"/>
</dbReference>
<dbReference type="InterPro" id="IPR014031">
    <property type="entry name" value="Ketoacyl_synth_C"/>
</dbReference>
<dbReference type="Pfam" id="PF16197">
    <property type="entry name" value="KAsynt_C_assoc"/>
    <property type="match status" value="1"/>
</dbReference>
<keyword evidence="14" id="KW-1185">Reference proteome</keyword>
<dbReference type="InterPro" id="IPR006162">
    <property type="entry name" value="Ppantetheine_attach_site"/>
</dbReference>
<dbReference type="GO" id="GO:0031177">
    <property type="term" value="F:phosphopantetheine binding"/>
    <property type="evidence" value="ECO:0007669"/>
    <property type="project" value="InterPro"/>
</dbReference>
<dbReference type="CDD" id="cd08956">
    <property type="entry name" value="KR_3_FAS_SDR_x"/>
    <property type="match status" value="1"/>
</dbReference>
<keyword evidence="6" id="KW-0511">Multifunctional enzyme</keyword>
<evidence type="ECO:0000256" key="6">
    <source>
        <dbReference type="ARBA" id="ARBA00023268"/>
    </source>
</evidence>
<dbReference type="Pfam" id="PF21089">
    <property type="entry name" value="PKS_DH_N"/>
    <property type="match status" value="1"/>
</dbReference>
<dbReference type="PROSITE" id="PS50075">
    <property type="entry name" value="CARRIER"/>
    <property type="match status" value="1"/>
</dbReference>
<feature type="active site" description="Proton acceptor; for dehydratase activity" evidence="8">
    <location>
        <position position="767"/>
    </location>
</feature>
<evidence type="ECO:0000256" key="8">
    <source>
        <dbReference type="PROSITE-ProRule" id="PRU01363"/>
    </source>
</evidence>
<dbReference type="InterPro" id="IPR057326">
    <property type="entry name" value="KR_dom"/>
</dbReference>
<dbReference type="SMART" id="SM00827">
    <property type="entry name" value="PKS_AT"/>
    <property type="match status" value="1"/>
</dbReference>
<dbReference type="InterPro" id="IPR049552">
    <property type="entry name" value="PKS_DH_N"/>
</dbReference>
<dbReference type="PROSITE" id="PS00012">
    <property type="entry name" value="PHOSPHOPANTETHEINE"/>
    <property type="match status" value="1"/>
</dbReference>
<dbReference type="InterPro" id="IPR016036">
    <property type="entry name" value="Malonyl_transacylase_ACP-bd"/>
</dbReference>
<dbReference type="InterPro" id="IPR036736">
    <property type="entry name" value="ACP-like_sf"/>
</dbReference>
<evidence type="ECO:0000259" key="10">
    <source>
        <dbReference type="PROSITE" id="PS50075"/>
    </source>
</evidence>
<dbReference type="InterPro" id="IPR014030">
    <property type="entry name" value="Ketoacyl_synth_N"/>
</dbReference>
<keyword evidence="2" id="KW-0596">Phosphopantetheine</keyword>
<keyword evidence="4" id="KW-0808">Transferase</keyword>
<evidence type="ECO:0000313" key="13">
    <source>
        <dbReference type="EMBL" id="PSM37156.1"/>
    </source>
</evidence>
<dbReference type="CDD" id="cd00833">
    <property type="entry name" value="PKS"/>
    <property type="match status" value="1"/>
</dbReference>
<evidence type="ECO:0000256" key="3">
    <source>
        <dbReference type="ARBA" id="ARBA00022553"/>
    </source>
</evidence>
<dbReference type="InterPro" id="IPR001227">
    <property type="entry name" value="Ac_transferase_dom_sf"/>
</dbReference>
<dbReference type="InterPro" id="IPR055123">
    <property type="entry name" value="SpnB-like_Rossmann"/>
</dbReference>
<evidence type="ECO:0000256" key="7">
    <source>
        <dbReference type="ARBA" id="ARBA00023315"/>
    </source>
</evidence>
<feature type="active site" description="Proton donor; for dehydratase activity" evidence="8">
    <location>
        <position position="926"/>
    </location>
</feature>
<dbReference type="Pfam" id="PF08659">
    <property type="entry name" value="KR"/>
    <property type="match status" value="1"/>
</dbReference>
<dbReference type="Gene3D" id="3.40.366.10">
    <property type="entry name" value="Malonyl-Coenzyme A Acyl Carrier Protein, domain 2"/>
    <property type="match status" value="1"/>
</dbReference>
<dbReference type="Gene3D" id="3.40.47.10">
    <property type="match status" value="1"/>
</dbReference>
<dbReference type="InterPro" id="IPR020807">
    <property type="entry name" value="PKS_DH"/>
</dbReference>
<dbReference type="SUPFAM" id="SSF53901">
    <property type="entry name" value="Thiolase-like"/>
    <property type="match status" value="2"/>
</dbReference>
<dbReference type="GO" id="GO:0017000">
    <property type="term" value="P:antibiotic biosynthetic process"/>
    <property type="evidence" value="ECO:0007669"/>
    <property type="project" value="UniProtKB-KW"/>
</dbReference>
<dbReference type="Pfam" id="PF00109">
    <property type="entry name" value="ketoacyl-synt"/>
    <property type="match status" value="1"/>
</dbReference>
<comment type="caution">
    <text evidence="13">The sequence shown here is derived from an EMBL/GenBank/DDBJ whole genome shotgun (WGS) entry which is preliminary data.</text>
</comment>
<dbReference type="EMBL" id="PYBJ01000053">
    <property type="protein sequence ID" value="PSM37156.1"/>
    <property type="molecule type" value="Genomic_DNA"/>
</dbReference>
<dbReference type="Pfam" id="PF00698">
    <property type="entry name" value="Acyl_transf_1"/>
    <property type="match status" value="1"/>
</dbReference>
<evidence type="ECO:0000259" key="11">
    <source>
        <dbReference type="PROSITE" id="PS52004"/>
    </source>
</evidence>
<evidence type="ECO:0000256" key="5">
    <source>
        <dbReference type="ARBA" id="ARBA00023194"/>
    </source>
</evidence>
<keyword evidence="7" id="KW-0012">Acyltransferase</keyword>
<dbReference type="Pfam" id="PF02801">
    <property type="entry name" value="Ketoacyl-synt_C"/>
    <property type="match status" value="1"/>
</dbReference>
<dbReference type="RefSeq" id="WP_159074434.1">
    <property type="nucleotide sequence ID" value="NZ_KZ679077.1"/>
</dbReference>
<dbReference type="Pfam" id="PF14765">
    <property type="entry name" value="PS-DH"/>
    <property type="match status" value="1"/>
</dbReference>
<sequence length="1680" mass="176420">ACSSSLVALHLAAQALRSGECSLALAGGVTVMSTPNMFVEFSRQRGLARDGRCKSFSDAADGAGWAEGVGVLLVERLSDARRNGHPVLAVVRGSAVNQDGASNGLTAPNGPSQQRVIRQALANARLSSDQVDAVEAHGTGTTLGDPIEAQALLATYGQDRPEGRPLWLGSVKSNMGHAQAAAGVAGVIKMVQAMRHGVLPRTLHVDAPSAQVDWSAGRVELLTESREWLETAGRPRRAGISSFGISGTNAHVIIEAAPVPVAAPASVPASAGGGERSTGTASASVSASVPWLVSGRDRDAVTAQAVRLLQFLQERPELDPVDVGFSLATSRAALEHRAVVVGEDRAELLAGLGRLAAGERNRPEQGRTEGATAFLFSGQGSQQVGMGRELFESFPVFAAALDEVCAALDSHLDRPLREVMWSGSDLLDRTVFAQAGLFAIEVALFRLLETWGVRPDFVAGHSIGELAAAHVAGVFSLGDAAQLVAARGRLMQALPSGGAMAAIQATEDEVAPLLEATAVAVAAVNGPDSMVVSGVEAEVARISAHFTGLGRRTTRLKVSHAFHSPLMDPMLKAFREVAESITYNAPVIPVVSHLGGSVVDAEALGSADHWVRHVREAVRFADCVRHLESKGVTRYVELGPDGVLTAMAQACLRDPDEEVTVAALRKDRAEPSALLAAVGRLHVAGSSVDWRGVFAGRGATRVELPTYAFQRRRHWLDTQAVSGDASGLGQVAARHPLLGAVVVSPDSDGLVLTGRLSTAGQPWLAGHQVLGTVVFPASGFVELAIRAGDQAGCDVLEDLTIDELLTLPANGGVDVQVVVAEADESGERPVTIHSRRADGPWTRNATGVLASGAPAPDFDLTAWPPAGADPMDVDALYDRLAEHGHDYGSAFQGLRAAWRRGDELFAEVALTEEPDDGFGLHPALLDAATHLRASYDEEARDGDGDGDRDRGRGRSGPRLLAAWNRVVLHAAGATSLRVRLGRTEQDDMSLLAADETGRPVLSARSLVSSPVSPAQLGSGSGPDGFLDSLFRMDWNPVAAVNAAGATGPDEVSWLSWEDLGDDGDPGDIGDLADEVPGVLVVSPAPGNDAESVHSTTRRTLGVLQEWMADERLFASRLLVVTRGAVSLHGEDVTDLAGAAVWGLIRAAQLEHPGAIVLADVDAPADTAALAALVPAVLATDEPELAVRAGVTYRARLARVPVREHREPARPASVFGQEGTLPGHEGTDFSRENTLSGHEGTVLITGAMGMMGRHVARHLVTAHGVGHLLLAGRRGMEGAGAAELHDELTALGASVTIAACDVSDKDSVAGMLAGIDPAHPLVGVVHAAGVLDDGVIESLTPERIDAVMRPKVDAAFHLHELTRDMDLSAFVLFSSDSGVFGNGGQANYAAANTFLDGLAAHRRATGLVAQSLAWSLWADASEMTAQLSEVDRLRMDHIGIVGMSAAVGLELFDTAATVDEAVLVPIKLNEYAARANPDELPRKLHGLFGGASRRTVRARSDGGEALARRLAGLAAPERDELLLDLVRERVATVLRRDSASDVEPDRAFRELGFDSLTALELRNTLNAATGLRLPATLLFDHPTARAVAKEIGSTAGPREHDPARPVLMEIERLEAALTSSALTPSADGARSRITARLEALLRSWRDGHDRPAGTETNSDSDPEWATDNELFEALDNELGIS</sequence>
<feature type="compositionally biased region" description="Basic and acidic residues" evidence="9">
    <location>
        <begin position="936"/>
        <end position="952"/>
    </location>
</feature>
<protein>
    <submittedName>
        <fullName evidence="13">Uncharacterized protein</fullName>
    </submittedName>
</protein>
<keyword evidence="3" id="KW-0597">Phosphoprotein</keyword>
<dbReference type="SUPFAM" id="SSF55048">
    <property type="entry name" value="Probable ACP-binding domain of malonyl-CoA ACP transacylase"/>
    <property type="match status" value="1"/>
</dbReference>
<dbReference type="Proteomes" id="UP000240429">
    <property type="component" value="Unassembled WGS sequence"/>
</dbReference>